<dbReference type="RefSeq" id="WP_233096488.1">
    <property type="nucleotide sequence ID" value="NZ_JAEACF010000001.1"/>
</dbReference>
<sequence length="92" mass="10496">MRQFENASVVHFNIDREIDENAFPKHNFFTLSIKDGETDYECQTDGGGGSRGHKSYTYTVSPALPDDLSKLKMVFKECKVPYQKPTGFEIEI</sequence>
<reference evidence="1 2" key="1">
    <citation type="submission" date="2024-06" db="EMBL/GenBank/DDBJ databases">
        <title>Genomic Encyclopedia of Type Strains, Phase IV (KMG-IV): sequencing the most valuable type-strain genomes for metagenomic binning, comparative biology and taxonomic classification.</title>
        <authorList>
            <person name="Goeker M."/>
        </authorList>
    </citation>
    <scope>NUCLEOTIDE SEQUENCE [LARGE SCALE GENOMIC DNA]</scope>
    <source>
        <strain evidence="1 2">DSM 100124</strain>
    </source>
</reference>
<comment type="caution">
    <text evidence="1">The sequence shown here is derived from an EMBL/GenBank/DDBJ whole genome shotgun (WGS) entry which is preliminary data.</text>
</comment>
<keyword evidence="2" id="KW-1185">Reference proteome</keyword>
<evidence type="ECO:0000313" key="1">
    <source>
        <dbReference type="EMBL" id="MET3727083.1"/>
    </source>
</evidence>
<proteinExistence type="predicted"/>
<protein>
    <submittedName>
        <fullName evidence="1">Uncharacterized protein</fullName>
    </submittedName>
</protein>
<gene>
    <name evidence="1" type="ORF">ABID52_000664</name>
</gene>
<organism evidence="1 2">
    <name type="scientific">Fictibacillus halophilus</name>
    <dbReference type="NCBI Taxonomy" id="1610490"/>
    <lineage>
        <taxon>Bacteria</taxon>
        <taxon>Bacillati</taxon>
        <taxon>Bacillota</taxon>
        <taxon>Bacilli</taxon>
        <taxon>Bacillales</taxon>
        <taxon>Fictibacillaceae</taxon>
        <taxon>Fictibacillus</taxon>
    </lineage>
</organism>
<evidence type="ECO:0000313" key="2">
    <source>
        <dbReference type="Proteomes" id="UP001549097"/>
    </source>
</evidence>
<name>A0ABV2LHY9_9BACL</name>
<accession>A0ABV2LHY9</accession>
<dbReference type="EMBL" id="JBEPMP010000001">
    <property type="protein sequence ID" value="MET3727083.1"/>
    <property type="molecule type" value="Genomic_DNA"/>
</dbReference>
<dbReference type="Proteomes" id="UP001549097">
    <property type="component" value="Unassembled WGS sequence"/>
</dbReference>